<evidence type="ECO:0000256" key="1">
    <source>
        <dbReference type="SAM" id="MobiDB-lite"/>
    </source>
</evidence>
<dbReference type="InterPro" id="IPR021889">
    <property type="entry name" value="DUF3500"/>
</dbReference>
<proteinExistence type="predicted"/>
<dbReference type="Proteomes" id="UP000637628">
    <property type="component" value="Unassembled WGS sequence"/>
</dbReference>
<feature type="region of interest" description="Disordered" evidence="1">
    <location>
        <begin position="14"/>
        <end position="47"/>
    </location>
</feature>
<dbReference type="Pfam" id="PF12006">
    <property type="entry name" value="DUF3500"/>
    <property type="match status" value="1"/>
</dbReference>
<feature type="compositionally biased region" description="Low complexity" evidence="1">
    <location>
        <begin position="18"/>
        <end position="29"/>
    </location>
</feature>
<organism evidence="2 3">
    <name type="scientific">Paractinoplanes durhamensis</name>
    <dbReference type="NCBI Taxonomy" id="113563"/>
    <lineage>
        <taxon>Bacteria</taxon>
        <taxon>Bacillati</taxon>
        <taxon>Actinomycetota</taxon>
        <taxon>Actinomycetes</taxon>
        <taxon>Micromonosporales</taxon>
        <taxon>Micromonosporaceae</taxon>
        <taxon>Paractinoplanes</taxon>
    </lineage>
</organism>
<dbReference type="PANTHER" id="PTHR37489:SF1">
    <property type="entry name" value="DUF3500 DOMAIN-CONTAINING PROTEIN"/>
    <property type="match status" value="1"/>
</dbReference>
<gene>
    <name evidence="2" type="ORF">Adu01nite_15400</name>
</gene>
<comment type="caution">
    <text evidence="2">The sequence shown here is derived from an EMBL/GenBank/DDBJ whole genome shotgun (WGS) entry which is preliminary data.</text>
</comment>
<keyword evidence="3" id="KW-1185">Reference proteome</keyword>
<evidence type="ECO:0008006" key="4">
    <source>
        <dbReference type="Google" id="ProtNLM"/>
    </source>
</evidence>
<dbReference type="PANTHER" id="PTHR37489">
    <property type="entry name" value="DUF3500 DOMAIN-CONTAINING PROTEIN"/>
    <property type="match status" value="1"/>
</dbReference>
<evidence type="ECO:0000313" key="3">
    <source>
        <dbReference type="Proteomes" id="UP000637628"/>
    </source>
</evidence>
<sequence>MSGVVVATLLATAGCSDSGSTSTATPGSSSQGGGGQGGPGGGMGSVQTFTAVDLNTGGDSPGGANTAAVVTAAQAFLATLDDTLKAKINLAFTDNQSRQTWSNFPASTVARKGVALKDLSEAQRAAALAMMKVALSPEGYQQVLNIQKADDYLNSLGGDGADGFGNLVDYYVAVYGTPSATAPFMLQFGGHHLARNLTYNGTKVSETPQFVGSEPTSFTSGGQTVAPVKDESTALFALFASLSAGDKAAAKLSSGTYDDLMMGPAHDDGVFPASEGLTVTAAQKTLVLAAIKPYVDDLADDAAAKLLAKYESELGSTKIAWANNTGPEDESSYLRIDGPSVWIEFINTRSRSTPNIHYHSVYRDKTNDYGSTKPS</sequence>
<reference evidence="2 3" key="1">
    <citation type="submission" date="2021-01" db="EMBL/GenBank/DDBJ databases">
        <title>Whole genome shotgun sequence of Actinoplanes durhamensis NBRC 14914.</title>
        <authorList>
            <person name="Komaki H."/>
            <person name="Tamura T."/>
        </authorList>
    </citation>
    <scope>NUCLEOTIDE SEQUENCE [LARGE SCALE GENOMIC DNA]</scope>
    <source>
        <strain evidence="2 3">NBRC 14914</strain>
    </source>
</reference>
<accession>A0ABQ3YRP1</accession>
<dbReference type="EMBL" id="BOML01000013">
    <property type="protein sequence ID" value="GIE00190.1"/>
    <property type="molecule type" value="Genomic_DNA"/>
</dbReference>
<dbReference type="RefSeq" id="WP_203725819.1">
    <property type="nucleotide sequence ID" value="NZ_BAAATX010000002.1"/>
</dbReference>
<name>A0ABQ3YRP1_9ACTN</name>
<evidence type="ECO:0000313" key="2">
    <source>
        <dbReference type="EMBL" id="GIE00190.1"/>
    </source>
</evidence>
<protein>
    <recommendedName>
        <fullName evidence="4">DUF3500 domain-containing protein</fullName>
    </recommendedName>
</protein>
<feature type="compositionally biased region" description="Gly residues" evidence="1">
    <location>
        <begin position="30"/>
        <end position="44"/>
    </location>
</feature>